<organism evidence="1 2">
    <name type="scientific">Pelomicrobium methylotrophicum</name>
    <dbReference type="NCBI Taxonomy" id="2602750"/>
    <lineage>
        <taxon>Bacteria</taxon>
        <taxon>Pseudomonadati</taxon>
        <taxon>Pseudomonadota</taxon>
        <taxon>Hydrogenophilia</taxon>
        <taxon>Hydrogenophilia incertae sedis</taxon>
        <taxon>Pelomicrobium</taxon>
    </lineage>
</organism>
<dbReference type="AlphaFoldDB" id="A0A5C7ESE6"/>
<reference evidence="1 2" key="1">
    <citation type="submission" date="2019-08" db="EMBL/GenBank/DDBJ databases">
        <title>Pelomicrobium methylotrophicum gen. nov., sp. nov. a moderately thermophilic, facultatively anaerobic, lithoautotrophic and methylotrophic bacterium isolated from a terrestrial mud volcano.</title>
        <authorList>
            <person name="Slobodkina G.B."/>
            <person name="Merkel A.Y."/>
            <person name="Slobodkin A.I."/>
        </authorList>
    </citation>
    <scope>NUCLEOTIDE SEQUENCE [LARGE SCALE GENOMIC DNA]</scope>
    <source>
        <strain evidence="1 2">SM250</strain>
    </source>
</reference>
<name>A0A5C7ESE6_9PROT</name>
<comment type="caution">
    <text evidence="1">The sequence shown here is derived from an EMBL/GenBank/DDBJ whole genome shotgun (WGS) entry which is preliminary data.</text>
</comment>
<proteinExistence type="predicted"/>
<dbReference type="InParanoid" id="A0A5C7ESE6"/>
<evidence type="ECO:0000313" key="1">
    <source>
        <dbReference type="EMBL" id="TXF09882.1"/>
    </source>
</evidence>
<dbReference type="EMBL" id="VPFL01000046">
    <property type="protein sequence ID" value="TXF09882.1"/>
    <property type="molecule type" value="Genomic_DNA"/>
</dbReference>
<dbReference type="Proteomes" id="UP000321201">
    <property type="component" value="Unassembled WGS sequence"/>
</dbReference>
<dbReference type="RefSeq" id="WP_147801284.1">
    <property type="nucleotide sequence ID" value="NZ_VPFL01000046.1"/>
</dbReference>
<gene>
    <name evidence="1" type="ORF">FR698_16510</name>
</gene>
<keyword evidence="2" id="KW-1185">Reference proteome</keyword>
<accession>A0A5C7ESE6</accession>
<evidence type="ECO:0000313" key="2">
    <source>
        <dbReference type="Proteomes" id="UP000321201"/>
    </source>
</evidence>
<protein>
    <submittedName>
        <fullName evidence="1">Uncharacterized protein</fullName>
    </submittedName>
</protein>
<sequence>MPSMRVGDEADMAVAHEVRLRNASKATRRRLEAIPRGIHDGVMVAPVIPFLTDRFMEEVLERTREAGVTGAPAPSPS</sequence>